<name>A0ABS7DIK9_9GAMM</name>
<dbReference type="RefSeq" id="WP_219938342.1">
    <property type="nucleotide sequence ID" value="NZ_JAGFNY010000057.1"/>
</dbReference>
<dbReference type="InterPro" id="IPR047647">
    <property type="entry name" value="ISAs1_transpos"/>
</dbReference>
<dbReference type="NCBIfam" id="NF033564">
    <property type="entry name" value="transpos_ISAs1"/>
    <property type="match status" value="1"/>
</dbReference>
<protein>
    <submittedName>
        <fullName evidence="3">ISAs1 family transposase</fullName>
    </submittedName>
</protein>
<evidence type="ECO:0000259" key="2">
    <source>
        <dbReference type="Pfam" id="PF13808"/>
    </source>
</evidence>
<reference evidence="3 4" key="1">
    <citation type="submission" date="2021-03" db="EMBL/GenBank/DDBJ databases">
        <title>Succinivibrio sp. nov. isolated from feces of cow.</title>
        <authorList>
            <person name="Choi J.-Y."/>
        </authorList>
    </citation>
    <scope>NUCLEOTIDE SEQUENCE [LARGE SCALE GENOMIC DNA]</scope>
    <source>
        <strain evidence="3 4">AGMB01872</strain>
    </source>
</reference>
<dbReference type="Pfam" id="PF13808">
    <property type="entry name" value="DDE_Tnp_1_assoc"/>
    <property type="match status" value="1"/>
</dbReference>
<sequence length="409" mass="47239">MKQIKVTDYRQQSKVKFPLLPALFAIVIAWCCNCKNAVEVSDFLSAKKKYLAQIIEGLSEEESMSHDTVLRLLKMVKISELHGFLTEFANKLASNQEETRCLSLDGQTPRAMIYEAEKGEKSPKDRRQYNKLYYVTLYDSTNKISLAQDEVQDKENENKSCVRLLQMFSLSGCVVTADALNTQRSVANAIISQDGEYCLALKGNHEKLQKAVMNAFEGIDDSEVPLLEKERLLDYDCELKSYESETELEHGRVETRRVDVLPANFIKQRVLGDWKEDCECIVRATTFSHDKKYGIEKESLVRYYLCSINPESPDLAKTLYRCIREHWHIENSLHWCLDMDFGQDLMQVKSREYARNRILLNKIALNVLKIVQPRFSKKSERCSIPRLQKKLRDDCSIAVDGLIEYLSKN</sequence>
<dbReference type="Pfam" id="PF01609">
    <property type="entry name" value="DDE_Tnp_1"/>
    <property type="match status" value="1"/>
</dbReference>
<keyword evidence="4" id="KW-1185">Reference proteome</keyword>
<proteinExistence type="predicted"/>
<organism evidence="3 4">
    <name type="scientific">Succinivibrio faecicola</name>
    <dbReference type="NCBI Taxonomy" id="2820300"/>
    <lineage>
        <taxon>Bacteria</taxon>
        <taxon>Pseudomonadati</taxon>
        <taxon>Pseudomonadota</taxon>
        <taxon>Gammaproteobacteria</taxon>
        <taxon>Aeromonadales</taxon>
        <taxon>Succinivibrionaceae</taxon>
        <taxon>Succinivibrio</taxon>
    </lineage>
</organism>
<accession>A0ABS7DIK9</accession>
<dbReference type="InterPro" id="IPR002559">
    <property type="entry name" value="Transposase_11"/>
</dbReference>
<dbReference type="InterPro" id="IPR051698">
    <property type="entry name" value="Transposase_11-like"/>
</dbReference>
<feature type="domain" description="Transposase IS4-like" evidence="1">
    <location>
        <begin position="101"/>
        <end position="366"/>
    </location>
</feature>
<evidence type="ECO:0000313" key="3">
    <source>
        <dbReference type="EMBL" id="MBW7571113.1"/>
    </source>
</evidence>
<feature type="domain" description="H repeat-associated protein N-terminal" evidence="2">
    <location>
        <begin position="5"/>
        <end position="88"/>
    </location>
</feature>
<dbReference type="PANTHER" id="PTHR30298">
    <property type="entry name" value="H REPEAT-ASSOCIATED PREDICTED TRANSPOSASE"/>
    <property type="match status" value="1"/>
</dbReference>
<gene>
    <name evidence="3" type="ORF">J5V48_09440</name>
</gene>
<evidence type="ECO:0000259" key="1">
    <source>
        <dbReference type="Pfam" id="PF01609"/>
    </source>
</evidence>
<dbReference type="InterPro" id="IPR032806">
    <property type="entry name" value="YbfD_N"/>
</dbReference>
<dbReference type="PANTHER" id="PTHR30298:SF0">
    <property type="entry name" value="PROTEIN YBFL-RELATED"/>
    <property type="match status" value="1"/>
</dbReference>
<comment type="caution">
    <text evidence="3">The sequence shown here is derived from an EMBL/GenBank/DDBJ whole genome shotgun (WGS) entry which is preliminary data.</text>
</comment>
<dbReference type="Proteomes" id="UP000731465">
    <property type="component" value="Unassembled WGS sequence"/>
</dbReference>
<evidence type="ECO:0000313" key="4">
    <source>
        <dbReference type="Proteomes" id="UP000731465"/>
    </source>
</evidence>
<dbReference type="EMBL" id="JAGFNY010000057">
    <property type="protein sequence ID" value="MBW7571113.1"/>
    <property type="molecule type" value="Genomic_DNA"/>
</dbReference>